<dbReference type="GO" id="GO:0005654">
    <property type="term" value="C:nucleoplasm"/>
    <property type="evidence" value="ECO:0007669"/>
    <property type="project" value="TreeGrafter"/>
</dbReference>
<feature type="compositionally biased region" description="Acidic residues" evidence="2">
    <location>
        <begin position="212"/>
        <end position="221"/>
    </location>
</feature>
<name>G0N6M3_CAEBE</name>
<dbReference type="OrthoDB" id="5587616at2759"/>
<reference evidence="5" key="1">
    <citation type="submission" date="2011-07" db="EMBL/GenBank/DDBJ databases">
        <authorList>
            <consortium name="Caenorhabditis brenneri Sequencing and Analysis Consortium"/>
            <person name="Wilson R.K."/>
        </authorList>
    </citation>
    <scope>NUCLEOTIDE SEQUENCE [LARGE SCALE GENOMIC DNA]</scope>
    <source>
        <strain evidence="5">PB2801</strain>
    </source>
</reference>
<keyword evidence="5" id="KW-1185">Reference proteome</keyword>
<dbReference type="InterPro" id="IPR051730">
    <property type="entry name" value="NASP-like"/>
</dbReference>
<dbReference type="OMA" id="IDDIDAC"/>
<dbReference type="Gene3D" id="1.25.40.10">
    <property type="entry name" value="Tetratricopeptide repeat domain"/>
    <property type="match status" value="1"/>
</dbReference>
<evidence type="ECO:0000256" key="1">
    <source>
        <dbReference type="SAM" id="Coils"/>
    </source>
</evidence>
<accession>G0N6M3</accession>
<dbReference type="PANTHER" id="PTHR15081:SF9">
    <property type="entry name" value="TETRATRICOPEPTIDE SHNI-TPR DOMAIN-CONTAINING PROTEIN"/>
    <property type="match status" value="1"/>
</dbReference>
<feature type="region of interest" description="Disordered" evidence="2">
    <location>
        <begin position="198"/>
        <end position="265"/>
    </location>
</feature>
<dbReference type="Pfam" id="PF10516">
    <property type="entry name" value="SHNi-TPR"/>
    <property type="match status" value="1"/>
</dbReference>
<dbReference type="GO" id="GO:0006335">
    <property type="term" value="P:DNA replication-dependent chromatin assembly"/>
    <property type="evidence" value="ECO:0007669"/>
    <property type="project" value="TreeGrafter"/>
</dbReference>
<dbReference type="eggNOG" id="KOG4563">
    <property type="taxonomic scope" value="Eukaryota"/>
</dbReference>
<dbReference type="HOGENOM" id="CLU_010162_2_0_1"/>
<proteinExistence type="predicted"/>
<evidence type="ECO:0000313" key="4">
    <source>
        <dbReference type="EMBL" id="EGT53840.1"/>
    </source>
</evidence>
<feature type="compositionally biased region" description="Acidic residues" evidence="2">
    <location>
        <begin position="142"/>
        <end position="154"/>
    </location>
</feature>
<feature type="compositionally biased region" description="Polar residues" evidence="2">
    <location>
        <begin position="1"/>
        <end position="12"/>
    </location>
</feature>
<feature type="domain" description="Tetratricopeptide SHNi-TPR" evidence="3">
    <location>
        <begin position="303"/>
        <end position="340"/>
    </location>
</feature>
<feature type="compositionally biased region" description="Basic and acidic residues" evidence="2">
    <location>
        <begin position="473"/>
        <end position="482"/>
    </location>
</feature>
<dbReference type="STRING" id="135651.G0N6M3"/>
<evidence type="ECO:0000313" key="5">
    <source>
        <dbReference type="Proteomes" id="UP000008068"/>
    </source>
</evidence>
<dbReference type="InterPro" id="IPR011990">
    <property type="entry name" value="TPR-like_helical_dom_sf"/>
</dbReference>
<feature type="coiled-coil region" evidence="1">
    <location>
        <begin position="378"/>
        <end position="429"/>
    </location>
</feature>
<dbReference type="Proteomes" id="UP000008068">
    <property type="component" value="Unassembled WGS sequence"/>
</dbReference>
<dbReference type="InParanoid" id="G0N6M3"/>
<protein>
    <submittedName>
        <fullName evidence="4">CBN-NASP-2 protein</fullName>
    </submittedName>
</protein>
<dbReference type="SUPFAM" id="SSF48452">
    <property type="entry name" value="TPR-like"/>
    <property type="match status" value="1"/>
</dbReference>
<keyword evidence="1" id="KW-0175">Coiled coil</keyword>
<dbReference type="GO" id="GO:0042393">
    <property type="term" value="F:histone binding"/>
    <property type="evidence" value="ECO:0007669"/>
    <property type="project" value="TreeGrafter"/>
</dbReference>
<dbReference type="GO" id="GO:0034080">
    <property type="term" value="P:CENP-A containing chromatin assembly"/>
    <property type="evidence" value="ECO:0007669"/>
    <property type="project" value="TreeGrafter"/>
</dbReference>
<feature type="region of interest" description="Disordered" evidence="2">
    <location>
        <begin position="1"/>
        <end position="52"/>
    </location>
</feature>
<feature type="region of interest" description="Disordered" evidence="2">
    <location>
        <begin position="134"/>
        <end position="168"/>
    </location>
</feature>
<feature type="region of interest" description="Disordered" evidence="2">
    <location>
        <begin position="445"/>
        <end position="496"/>
    </location>
</feature>
<feature type="compositionally biased region" description="Acidic residues" evidence="2">
    <location>
        <begin position="243"/>
        <end position="264"/>
    </location>
</feature>
<dbReference type="AlphaFoldDB" id="G0N6M3"/>
<organism evidence="5">
    <name type="scientific">Caenorhabditis brenneri</name>
    <name type="common">Nematode worm</name>
    <dbReference type="NCBI Taxonomy" id="135651"/>
    <lineage>
        <taxon>Eukaryota</taxon>
        <taxon>Metazoa</taxon>
        <taxon>Ecdysozoa</taxon>
        <taxon>Nematoda</taxon>
        <taxon>Chromadorea</taxon>
        <taxon>Rhabditida</taxon>
        <taxon>Rhabditina</taxon>
        <taxon>Rhabditomorpha</taxon>
        <taxon>Rhabditoidea</taxon>
        <taxon>Rhabditidae</taxon>
        <taxon>Peloderinae</taxon>
        <taxon>Caenorhabditis</taxon>
    </lineage>
</organism>
<evidence type="ECO:0000259" key="3">
    <source>
        <dbReference type="Pfam" id="PF10516"/>
    </source>
</evidence>
<evidence type="ECO:0000256" key="2">
    <source>
        <dbReference type="SAM" id="MobiDB-lite"/>
    </source>
</evidence>
<sequence length="496" mass="54839">MSALTDATNTMPSGEIWGADEPKKTTDLVEETTETMNSGKTEDAPKLSETAEVSVEEAKETLEEKNKRLDEQIIGGRRFMKLNEFAKAAELFSQAAELSTEIHGEDQFEITFLYGQALLQLAKIEDEVLNNALSDIPKDKDGDEEEKDGEDDGNVENPDNVPEEERAEIRQQVEEALGVADEKEDDVVVTPGAEIVTEGVTEAMEQEKVVDQEEVAEGTTEEGEKVGGDGDAQEEVAAANGETEMETEADDGEEVEEEEEEDEDPMKLAWEVLETARCICEKKITSIDAADTENLKTWKLNQAEVLCSLGEYGMIDQKYEQAQNDLLAAAEIQASHLPPTSRLLANTQHLLGKVFILSCDCKKAVEHFSNAKNILIAKIEELKSVEGEEEQIKELEELIPDIDALVVDAANSKEQYDKMKETMAEEMKEVASVLSKFEGEAQDITGLVRRKRPAEEAKDEGANEGEGKEEEGQESKKQKTEDEVVPEVVGETDIQE</sequence>
<dbReference type="EMBL" id="GL379844">
    <property type="protein sequence ID" value="EGT53840.1"/>
    <property type="molecule type" value="Genomic_DNA"/>
</dbReference>
<dbReference type="PANTHER" id="PTHR15081">
    <property type="entry name" value="NUCLEAR AUTOANTIGENIC SPERM PROTEIN NASP -RELATED"/>
    <property type="match status" value="1"/>
</dbReference>
<gene>
    <name evidence="4" type="primary">Cbn-nasp-2</name>
    <name evidence="4" type="ORF">CAEBREN_02153</name>
</gene>
<dbReference type="InterPro" id="IPR019544">
    <property type="entry name" value="Tetratricopeptide_SHNi-TPR_dom"/>
</dbReference>